<evidence type="ECO:0000313" key="9">
    <source>
        <dbReference type="Proteomes" id="UP000002035"/>
    </source>
</evidence>
<evidence type="ECO:0000256" key="4">
    <source>
        <dbReference type="ARBA" id="ARBA00023136"/>
    </source>
</evidence>
<gene>
    <name evidence="8" type="ORF">MCYG_05516</name>
</gene>
<feature type="transmembrane region" description="Helical" evidence="6">
    <location>
        <begin position="91"/>
        <end position="114"/>
    </location>
</feature>
<evidence type="ECO:0000256" key="1">
    <source>
        <dbReference type="ARBA" id="ARBA00004141"/>
    </source>
</evidence>
<feature type="transmembrane region" description="Helical" evidence="6">
    <location>
        <begin position="48"/>
        <end position="70"/>
    </location>
</feature>
<feature type="region of interest" description="Disordered" evidence="5">
    <location>
        <begin position="403"/>
        <end position="438"/>
    </location>
</feature>
<evidence type="ECO:0000259" key="7">
    <source>
        <dbReference type="PROSITE" id="PS50262"/>
    </source>
</evidence>
<protein>
    <submittedName>
        <fullName evidence="8">Integral membrane protein</fullName>
    </submittedName>
</protein>
<dbReference type="OMA" id="GFWLQIG"/>
<dbReference type="HOGENOM" id="CLU_027149_3_1_1"/>
<dbReference type="SUPFAM" id="SSF81321">
    <property type="entry name" value="Family A G protein-coupled receptor-like"/>
    <property type="match status" value="1"/>
</dbReference>
<keyword evidence="9" id="KW-1185">Reference proteome</keyword>
<dbReference type="GeneID" id="9224653"/>
<reference evidence="9" key="1">
    <citation type="journal article" date="2012" name="MBio">
        <title>Comparative genome analysis of Trichophyton rubrum and related dermatophytes reveals candidate genes involved in infection.</title>
        <authorList>
            <person name="Martinez D.A."/>
            <person name="Oliver B.G."/>
            <person name="Graeser Y."/>
            <person name="Goldberg J.M."/>
            <person name="Li W."/>
            <person name="Martinez-Rossi N.M."/>
            <person name="Monod M."/>
            <person name="Shelest E."/>
            <person name="Barton R.C."/>
            <person name="Birch E."/>
            <person name="Brakhage A.A."/>
            <person name="Chen Z."/>
            <person name="Gurr S.J."/>
            <person name="Heiman D."/>
            <person name="Heitman J."/>
            <person name="Kosti I."/>
            <person name="Rossi A."/>
            <person name="Saif S."/>
            <person name="Samalova M."/>
            <person name="Saunders C.W."/>
            <person name="Shea T."/>
            <person name="Summerbell R.C."/>
            <person name="Xu J."/>
            <person name="Young S."/>
            <person name="Zeng Q."/>
            <person name="Birren B.W."/>
            <person name="Cuomo C.A."/>
            <person name="White T.C."/>
        </authorList>
    </citation>
    <scope>NUCLEOTIDE SEQUENCE [LARGE SCALE GENOMIC DNA]</scope>
    <source>
        <strain evidence="9">ATCC MYA-4605 / CBS 113480</strain>
    </source>
</reference>
<dbReference type="OrthoDB" id="100006at2759"/>
<feature type="transmembrane region" description="Helical" evidence="6">
    <location>
        <begin position="139"/>
        <end position="157"/>
    </location>
</feature>
<accession>C5FS44</accession>
<feature type="transmembrane region" description="Helical" evidence="6">
    <location>
        <begin position="256"/>
        <end position="279"/>
    </location>
</feature>
<keyword evidence="4 6" id="KW-0472">Membrane</keyword>
<name>C5FS44_ARTOC</name>
<evidence type="ECO:0000256" key="2">
    <source>
        <dbReference type="ARBA" id="ARBA00022692"/>
    </source>
</evidence>
<dbReference type="VEuPathDB" id="FungiDB:MCYG_05516"/>
<dbReference type="GO" id="GO:0007189">
    <property type="term" value="P:adenylate cyclase-activating G protein-coupled receptor signaling pathway"/>
    <property type="evidence" value="ECO:0007669"/>
    <property type="project" value="TreeGrafter"/>
</dbReference>
<keyword evidence="3 6" id="KW-1133">Transmembrane helix</keyword>
<proteinExistence type="predicted"/>
<comment type="subcellular location">
    <subcellularLocation>
        <location evidence="1">Membrane</location>
        <topology evidence="1">Multi-pass membrane protein</topology>
    </subcellularLocation>
</comment>
<dbReference type="Pfam" id="PF11970">
    <property type="entry name" value="GPR_Gpa2_C"/>
    <property type="match status" value="1"/>
</dbReference>
<dbReference type="eggNOG" id="ENOG502RYZC">
    <property type="taxonomic scope" value="Eukaryota"/>
</dbReference>
<dbReference type="GO" id="GO:0005886">
    <property type="term" value="C:plasma membrane"/>
    <property type="evidence" value="ECO:0007669"/>
    <property type="project" value="TreeGrafter"/>
</dbReference>
<dbReference type="InterPro" id="IPR017452">
    <property type="entry name" value="GPCR_Rhodpsn_7TM"/>
</dbReference>
<dbReference type="InterPro" id="IPR022596">
    <property type="entry name" value="GPR1/2/3_C"/>
</dbReference>
<feature type="transmembrane region" description="Helical" evidence="6">
    <location>
        <begin position="164"/>
        <end position="185"/>
    </location>
</feature>
<dbReference type="PROSITE" id="PS50262">
    <property type="entry name" value="G_PROTEIN_RECEP_F1_2"/>
    <property type="match status" value="1"/>
</dbReference>
<dbReference type="STRING" id="554155.C5FS44"/>
<feature type="transmembrane region" description="Helical" evidence="6">
    <location>
        <begin position="291"/>
        <end position="315"/>
    </location>
</feature>
<evidence type="ECO:0000313" key="8">
    <source>
        <dbReference type="EMBL" id="EEQ32697.1"/>
    </source>
</evidence>
<feature type="transmembrane region" description="Helical" evidence="6">
    <location>
        <begin position="214"/>
        <end position="235"/>
    </location>
</feature>
<dbReference type="RefSeq" id="XP_002845647.1">
    <property type="nucleotide sequence ID" value="XM_002845601.1"/>
</dbReference>
<feature type="domain" description="G-protein coupled receptors family 1 profile" evidence="7">
    <location>
        <begin position="59"/>
        <end position="313"/>
    </location>
</feature>
<keyword evidence="2 6" id="KW-0812">Transmembrane</keyword>
<dbReference type="GO" id="GO:0004930">
    <property type="term" value="F:G protein-coupled receptor activity"/>
    <property type="evidence" value="ECO:0007669"/>
    <property type="project" value="TreeGrafter"/>
</dbReference>
<sequence length="438" mass="48888">MALGVSLLRHTLKQQYQHAARQASSLEPQAQTTLDISPLPADLRHGTIMVVVASAVAAAAVLGLLGFLTYRLLFWRKHDGAYLGHNQFVVLIYNLLLADLHVALGFIMSIHWMVYDSLHANSPVCAIQGWLLQIGDPSSGLFVLAIAIHTFATVVIGRKLSYRLTVSCIIALWGFCLLLVLIPTIRHGKRTFVPSGAWCWIDQEFEAERFWAHYFWIFISEFGSLILYAFLFFYLRRKMQASAALARGQREYLGRLRRVTGYMVLYPLAYLLLSLPIAAGRMASASGRPPSLTYLCAAAAIIASSGTVDVIMYTLTRKALLLDSELSRSSEKGGSGSHGRRSHNVSATTDRRRAKGYELRKMPKFTTNDNTFSDRSTDDIIDEIEKGGFCRVYQETTIEITHEPAMSDLGSPSSVDSIEQVVNAPPQQPRQPWTSRWK</sequence>
<evidence type="ECO:0000256" key="3">
    <source>
        <dbReference type="ARBA" id="ARBA00022989"/>
    </source>
</evidence>
<dbReference type="Gene3D" id="1.20.1070.10">
    <property type="entry name" value="Rhodopsin 7-helix transmembrane proteins"/>
    <property type="match status" value="1"/>
</dbReference>
<organism evidence="8 9">
    <name type="scientific">Arthroderma otae (strain ATCC MYA-4605 / CBS 113480)</name>
    <name type="common">Microsporum canis</name>
    <dbReference type="NCBI Taxonomy" id="554155"/>
    <lineage>
        <taxon>Eukaryota</taxon>
        <taxon>Fungi</taxon>
        <taxon>Dikarya</taxon>
        <taxon>Ascomycota</taxon>
        <taxon>Pezizomycotina</taxon>
        <taxon>Eurotiomycetes</taxon>
        <taxon>Eurotiomycetidae</taxon>
        <taxon>Onygenales</taxon>
        <taxon>Arthrodermataceae</taxon>
        <taxon>Microsporum</taxon>
    </lineage>
</organism>
<feature type="region of interest" description="Disordered" evidence="5">
    <location>
        <begin position="329"/>
        <end position="358"/>
    </location>
</feature>
<dbReference type="PANTHER" id="PTHR23112">
    <property type="entry name" value="G PROTEIN-COUPLED RECEPTOR 157-RELATED"/>
    <property type="match status" value="1"/>
</dbReference>
<feature type="compositionally biased region" description="Basic and acidic residues" evidence="5">
    <location>
        <begin position="349"/>
        <end position="358"/>
    </location>
</feature>
<dbReference type="AlphaFoldDB" id="C5FS44"/>
<dbReference type="Proteomes" id="UP000002035">
    <property type="component" value="Unassembled WGS sequence"/>
</dbReference>
<dbReference type="PANTHER" id="PTHR23112:SF37">
    <property type="entry name" value="G PROTEIN-COUPLED RECEPTOR GPR1"/>
    <property type="match status" value="1"/>
</dbReference>
<dbReference type="EMBL" id="DS995705">
    <property type="protein sequence ID" value="EEQ32697.1"/>
    <property type="molecule type" value="Genomic_DNA"/>
</dbReference>
<evidence type="ECO:0000256" key="5">
    <source>
        <dbReference type="SAM" id="MobiDB-lite"/>
    </source>
</evidence>
<evidence type="ECO:0000256" key="6">
    <source>
        <dbReference type="SAM" id="Phobius"/>
    </source>
</evidence>